<dbReference type="Pfam" id="PF19624">
    <property type="entry name" value="DUF6129"/>
    <property type="match status" value="1"/>
</dbReference>
<accession>A0ABT3H939</accession>
<dbReference type="Proteomes" id="UP001209755">
    <property type="component" value="Unassembled WGS sequence"/>
</dbReference>
<protein>
    <recommendedName>
        <fullName evidence="1">DUF6129 domain-containing protein</fullName>
    </recommendedName>
</protein>
<dbReference type="InterPro" id="IPR046132">
    <property type="entry name" value="DUF6129"/>
</dbReference>
<evidence type="ECO:0000313" key="2">
    <source>
        <dbReference type="EMBL" id="MCW2306910.1"/>
    </source>
</evidence>
<evidence type="ECO:0000313" key="3">
    <source>
        <dbReference type="Proteomes" id="UP001209755"/>
    </source>
</evidence>
<gene>
    <name evidence="2" type="ORF">M2319_001232</name>
</gene>
<feature type="domain" description="DUF6129" evidence="1">
    <location>
        <begin position="25"/>
        <end position="71"/>
    </location>
</feature>
<comment type="caution">
    <text evidence="2">The sequence shown here is derived from an EMBL/GenBank/DDBJ whole genome shotgun (WGS) entry which is preliminary data.</text>
</comment>
<organism evidence="2 3">
    <name type="scientific">Rhodobium gokarnense</name>
    <dbReference type="NCBI Taxonomy" id="364296"/>
    <lineage>
        <taxon>Bacteria</taxon>
        <taxon>Pseudomonadati</taxon>
        <taxon>Pseudomonadota</taxon>
        <taxon>Alphaproteobacteria</taxon>
        <taxon>Hyphomicrobiales</taxon>
        <taxon>Rhodobiaceae</taxon>
        <taxon>Rhodobium</taxon>
    </lineage>
</organism>
<dbReference type="EMBL" id="JAOQNS010000003">
    <property type="protein sequence ID" value="MCW2306910.1"/>
    <property type="molecule type" value="Genomic_DNA"/>
</dbReference>
<name>A0ABT3H939_9HYPH</name>
<sequence>MIADSDIDAIAAVVAEEGPGDATVAALRQRWPDHHFTFCSDDDVSVGRPVREADGFNLYLVTGSGGCISFTSSPESATGLVIAEIEEWDS</sequence>
<dbReference type="RefSeq" id="WP_264600573.1">
    <property type="nucleotide sequence ID" value="NZ_JAOQNS010000003.1"/>
</dbReference>
<reference evidence="3" key="1">
    <citation type="submission" date="2023-07" db="EMBL/GenBank/DDBJ databases">
        <title>Genome sequencing of Purple Non-Sulfur Bacteria from various extreme environments.</title>
        <authorList>
            <person name="Mayer M."/>
        </authorList>
    </citation>
    <scope>NUCLEOTIDE SEQUENCE [LARGE SCALE GENOMIC DNA]</scope>
    <source>
        <strain evidence="3">DSM 17935</strain>
    </source>
</reference>
<evidence type="ECO:0000259" key="1">
    <source>
        <dbReference type="Pfam" id="PF19624"/>
    </source>
</evidence>
<proteinExistence type="predicted"/>
<keyword evidence="3" id="KW-1185">Reference proteome</keyword>